<dbReference type="PROSITE" id="PS51071">
    <property type="entry name" value="HTH_RPIR"/>
    <property type="match status" value="1"/>
</dbReference>
<dbReference type="EMBL" id="CP106877">
    <property type="protein sequence ID" value="WAA12097.1"/>
    <property type="molecule type" value="Genomic_DNA"/>
</dbReference>
<gene>
    <name evidence="6" type="ORF">OE105_11025</name>
</gene>
<dbReference type="SUPFAM" id="SSF53697">
    <property type="entry name" value="SIS domain"/>
    <property type="match status" value="1"/>
</dbReference>
<dbReference type="CDD" id="cd05013">
    <property type="entry name" value="SIS_RpiR"/>
    <property type="match status" value="1"/>
</dbReference>
<dbReference type="PANTHER" id="PTHR30514:SF1">
    <property type="entry name" value="HTH-TYPE TRANSCRIPTIONAL REGULATOR HEXR-RELATED"/>
    <property type="match status" value="1"/>
</dbReference>
<keyword evidence="7" id="KW-1185">Reference proteome</keyword>
<reference evidence="6" key="1">
    <citation type="submission" date="2022-09" db="EMBL/GenBank/DDBJ databases">
        <title>Complete Genomes of Fervidibacillus albus and Fervidibacillus halotolerans isolated from tidal flat sediments.</title>
        <authorList>
            <person name="Kwon K.K."/>
            <person name="Yang S.-H."/>
            <person name="Park M.J."/>
            <person name="Oh H.-M."/>
        </authorList>
    </citation>
    <scope>NUCLEOTIDE SEQUENCE</scope>
    <source>
        <strain evidence="6">MEBiC13594</strain>
    </source>
</reference>
<evidence type="ECO:0000256" key="3">
    <source>
        <dbReference type="ARBA" id="ARBA00023163"/>
    </source>
</evidence>
<dbReference type="GO" id="GO:1901135">
    <property type="term" value="P:carbohydrate derivative metabolic process"/>
    <property type="evidence" value="ECO:0007669"/>
    <property type="project" value="InterPro"/>
</dbReference>
<name>A0A9E8LZ61_9BACI</name>
<keyword evidence="3" id="KW-0804">Transcription</keyword>
<dbReference type="KEGG" id="fhl:OE105_11025"/>
<evidence type="ECO:0000259" key="5">
    <source>
        <dbReference type="PROSITE" id="PS51464"/>
    </source>
</evidence>
<evidence type="ECO:0000313" key="7">
    <source>
        <dbReference type="Proteomes" id="UP001164726"/>
    </source>
</evidence>
<keyword evidence="2" id="KW-0238">DNA-binding</keyword>
<evidence type="ECO:0000256" key="1">
    <source>
        <dbReference type="ARBA" id="ARBA00023015"/>
    </source>
</evidence>
<feature type="domain" description="HTH rpiR-type" evidence="4">
    <location>
        <begin position="1"/>
        <end position="77"/>
    </location>
</feature>
<dbReference type="InterPro" id="IPR000281">
    <property type="entry name" value="HTH_RpiR"/>
</dbReference>
<evidence type="ECO:0000259" key="4">
    <source>
        <dbReference type="PROSITE" id="PS51071"/>
    </source>
</evidence>
<dbReference type="PROSITE" id="PS51464">
    <property type="entry name" value="SIS"/>
    <property type="match status" value="1"/>
</dbReference>
<dbReference type="PANTHER" id="PTHR30514">
    <property type="entry name" value="GLUCOKINASE"/>
    <property type="match status" value="1"/>
</dbReference>
<protein>
    <submittedName>
        <fullName evidence="6">MurR/RpiR family transcriptional regulator</fullName>
    </submittedName>
</protein>
<dbReference type="RefSeq" id="WP_275420228.1">
    <property type="nucleotide sequence ID" value="NZ_CP106877.1"/>
</dbReference>
<dbReference type="InterPro" id="IPR046348">
    <property type="entry name" value="SIS_dom_sf"/>
</dbReference>
<proteinExistence type="predicted"/>
<evidence type="ECO:0000256" key="2">
    <source>
        <dbReference type="ARBA" id="ARBA00023125"/>
    </source>
</evidence>
<evidence type="ECO:0000313" key="6">
    <source>
        <dbReference type="EMBL" id="WAA12097.1"/>
    </source>
</evidence>
<dbReference type="InterPro" id="IPR001347">
    <property type="entry name" value="SIS_dom"/>
</dbReference>
<dbReference type="Pfam" id="PF01418">
    <property type="entry name" value="HTH_6"/>
    <property type="match status" value="1"/>
</dbReference>
<keyword evidence="1" id="KW-0805">Transcription regulation</keyword>
<dbReference type="AlphaFoldDB" id="A0A9E8LZ61"/>
<organism evidence="6 7">
    <name type="scientific">Fervidibacillus halotolerans</name>
    <dbReference type="NCBI Taxonomy" id="2980027"/>
    <lineage>
        <taxon>Bacteria</taxon>
        <taxon>Bacillati</taxon>
        <taxon>Bacillota</taxon>
        <taxon>Bacilli</taxon>
        <taxon>Bacillales</taxon>
        <taxon>Bacillaceae</taxon>
        <taxon>Fervidibacillus</taxon>
    </lineage>
</organism>
<dbReference type="InterPro" id="IPR035472">
    <property type="entry name" value="RpiR-like_SIS"/>
</dbReference>
<accession>A0A9E8LZ61</accession>
<dbReference type="Gene3D" id="3.40.50.10490">
    <property type="entry name" value="Glucose-6-phosphate isomerase like protein, domain 1"/>
    <property type="match status" value="1"/>
</dbReference>
<dbReference type="InterPro" id="IPR036388">
    <property type="entry name" value="WH-like_DNA-bd_sf"/>
</dbReference>
<dbReference type="Proteomes" id="UP001164726">
    <property type="component" value="Chromosome"/>
</dbReference>
<sequence length="242" mass="28186">MQFHERVQKYEYKLNDTDDQIIEYILNHKKEITTLPIQTLANQLYTVPNTIMRLAKKLGYDGFSHLKNSLKNELENDQQVVQSSSFSYIQKTFELIDHELLSNAAKLMKEAKHVLLFAVGDNVDFCYQLKRNLQVIDQPSYFSVHRHETLYYLKKMGPKDVLFCISLSGKTPLVLEIAEEAKKRGVQIISLTHFIRNPLQQMADIPLYCYAPRKEMNGYNITDPSPIMVVLYALSQIIWTTY</sequence>
<feature type="domain" description="SIS" evidence="5">
    <location>
        <begin position="104"/>
        <end position="242"/>
    </location>
</feature>
<dbReference type="Gene3D" id="1.10.10.10">
    <property type="entry name" value="Winged helix-like DNA-binding domain superfamily/Winged helix DNA-binding domain"/>
    <property type="match status" value="1"/>
</dbReference>
<dbReference type="GO" id="GO:0003677">
    <property type="term" value="F:DNA binding"/>
    <property type="evidence" value="ECO:0007669"/>
    <property type="project" value="UniProtKB-KW"/>
</dbReference>
<dbReference type="Pfam" id="PF01380">
    <property type="entry name" value="SIS"/>
    <property type="match status" value="1"/>
</dbReference>
<dbReference type="GO" id="GO:0097367">
    <property type="term" value="F:carbohydrate derivative binding"/>
    <property type="evidence" value="ECO:0007669"/>
    <property type="project" value="InterPro"/>
</dbReference>
<dbReference type="InterPro" id="IPR047640">
    <property type="entry name" value="RpiR-like"/>
</dbReference>
<dbReference type="InterPro" id="IPR009057">
    <property type="entry name" value="Homeodomain-like_sf"/>
</dbReference>
<dbReference type="SUPFAM" id="SSF46689">
    <property type="entry name" value="Homeodomain-like"/>
    <property type="match status" value="1"/>
</dbReference>
<dbReference type="GO" id="GO:0003700">
    <property type="term" value="F:DNA-binding transcription factor activity"/>
    <property type="evidence" value="ECO:0007669"/>
    <property type="project" value="InterPro"/>
</dbReference>